<evidence type="ECO:0000313" key="2">
    <source>
        <dbReference type="Proteomes" id="UP000280066"/>
    </source>
</evidence>
<dbReference type="Proteomes" id="UP000280066">
    <property type="component" value="Unassembled WGS sequence"/>
</dbReference>
<dbReference type="InterPro" id="IPR007822">
    <property type="entry name" value="LANC-like"/>
</dbReference>
<sequence length="403" mass="44162">MTRTGPSFYFSSSPGSVAPGALPVPNGYATVQQSWQQVHGFLTTYVGQASSGLELCGLTMYYYHVYKFFGQAQDAALVRSVYEQLLANLRAAGPVSWGADELEQVRVVAWLTARLAQDGLLPTPSPAPLRHLDARLAQEAHRLQQQPGPTSTRNFIRILQYFSLRLPEPGAEASLYELLQAWPTSARQAERSVCPDLALSLTDGLAGELLLLLQLHKAGVTTVALEERLRTGIQQLLATRQEVDFSAGRYSVFPRVLLAPYQQAVFSAELTWAHGDLGHSWLLYEAHAVWQDAELARIAELVGLNTLLRTTASTTEVTTASFFQGSAGVAHLYRRLHGMSGHAAYRTGYLHWLGHTLAQLAQELPYATESSFVASMPFGLVGVGLLLLAEVADQKTDWDTLLL</sequence>
<keyword evidence="2" id="KW-1185">Reference proteome</keyword>
<protein>
    <submittedName>
        <fullName evidence="1">Uncharacterized protein</fullName>
    </submittedName>
</protein>
<name>A0A428JTZ1_9BACT</name>
<dbReference type="Gene3D" id="1.50.10.20">
    <property type="match status" value="1"/>
</dbReference>
<dbReference type="GO" id="GO:0031179">
    <property type="term" value="P:peptide modification"/>
    <property type="evidence" value="ECO:0007669"/>
    <property type="project" value="InterPro"/>
</dbReference>
<dbReference type="OrthoDB" id="6313827at2"/>
<evidence type="ECO:0000313" key="1">
    <source>
        <dbReference type="EMBL" id="RSK37516.1"/>
    </source>
</evidence>
<dbReference type="SUPFAM" id="SSF158745">
    <property type="entry name" value="LanC-like"/>
    <property type="match status" value="1"/>
</dbReference>
<dbReference type="RefSeq" id="WP_125426342.1">
    <property type="nucleotide sequence ID" value="NZ_RWIS01000001.1"/>
</dbReference>
<reference evidence="1 2" key="1">
    <citation type="submission" date="2018-12" db="EMBL/GenBank/DDBJ databases">
        <authorList>
            <person name="Feng G."/>
            <person name="Zhu H."/>
        </authorList>
    </citation>
    <scope>NUCLEOTIDE SEQUENCE [LARGE SCALE GENOMIC DNA]</scope>
    <source>
        <strain evidence="1 2">9PBR-2</strain>
    </source>
</reference>
<dbReference type="AlphaFoldDB" id="A0A428JTZ1"/>
<organism evidence="1 2">
    <name type="scientific">Hymenobacter metallilatus</name>
    <dbReference type="NCBI Taxonomy" id="2493666"/>
    <lineage>
        <taxon>Bacteria</taxon>
        <taxon>Pseudomonadati</taxon>
        <taxon>Bacteroidota</taxon>
        <taxon>Cytophagia</taxon>
        <taxon>Cytophagales</taxon>
        <taxon>Hymenobacteraceae</taxon>
        <taxon>Hymenobacter</taxon>
    </lineage>
</organism>
<gene>
    <name evidence="1" type="ORF">EI290_02385</name>
</gene>
<dbReference type="EMBL" id="RWIS01000001">
    <property type="protein sequence ID" value="RSK37516.1"/>
    <property type="molecule type" value="Genomic_DNA"/>
</dbReference>
<accession>A0A428JTZ1</accession>
<dbReference type="SMART" id="SM01260">
    <property type="entry name" value="LANC_like"/>
    <property type="match status" value="1"/>
</dbReference>
<proteinExistence type="predicted"/>
<comment type="caution">
    <text evidence="1">The sequence shown here is derived from an EMBL/GenBank/DDBJ whole genome shotgun (WGS) entry which is preliminary data.</text>
</comment>